<reference evidence="2 3" key="1">
    <citation type="submission" date="2022-09" db="EMBL/GenBank/DDBJ databases">
        <authorList>
            <person name="Giprobiosintez L."/>
        </authorList>
    </citation>
    <scope>NUCLEOTIDE SEQUENCE [LARGE SCALE GENOMIC DNA]</scope>
    <source>
        <strain evidence="3">VKPM-B-12549 (GBS-15)</strain>
    </source>
</reference>
<evidence type="ECO:0000313" key="2">
    <source>
        <dbReference type="EMBL" id="WWF01400.1"/>
    </source>
</evidence>
<gene>
    <name evidence="2" type="ORF">N4J17_13130</name>
</gene>
<evidence type="ECO:0000259" key="1">
    <source>
        <dbReference type="PROSITE" id="PS50113"/>
    </source>
</evidence>
<dbReference type="PROSITE" id="PS50113">
    <property type="entry name" value="PAC"/>
    <property type="match status" value="1"/>
</dbReference>
<dbReference type="RefSeq" id="WP_232470251.1">
    <property type="nucleotide sequence ID" value="NZ_CP104311.1"/>
</dbReference>
<proteinExistence type="predicted"/>
<organism evidence="2 3">
    <name type="scientific">Methylococcus capsulatus</name>
    <dbReference type="NCBI Taxonomy" id="414"/>
    <lineage>
        <taxon>Bacteria</taxon>
        <taxon>Pseudomonadati</taxon>
        <taxon>Pseudomonadota</taxon>
        <taxon>Gammaproteobacteria</taxon>
        <taxon>Methylococcales</taxon>
        <taxon>Methylococcaceae</taxon>
        <taxon>Methylococcus</taxon>
    </lineage>
</organism>
<keyword evidence="3" id="KW-1185">Reference proteome</keyword>
<evidence type="ECO:0000313" key="3">
    <source>
        <dbReference type="Proteomes" id="UP001359308"/>
    </source>
</evidence>
<accession>A0ABZ2F4B0</accession>
<protein>
    <recommendedName>
        <fullName evidence="1">PAC domain-containing protein</fullName>
    </recommendedName>
</protein>
<name>A0ABZ2F4B0_METCP</name>
<sequence length="49" mass="5447">MPVLDGNGEVECLLFSLNDVTDREKAMAQLRLVETAFQHTRDAVLITDA</sequence>
<dbReference type="Proteomes" id="UP001359308">
    <property type="component" value="Chromosome"/>
</dbReference>
<dbReference type="EMBL" id="CP104311">
    <property type="protein sequence ID" value="WWF01400.1"/>
    <property type="molecule type" value="Genomic_DNA"/>
</dbReference>
<dbReference type="InterPro" id="IPR000700">
    <property type="entry name" value="PAS-assoc_C"/>
</dbReference>
<feature type="domain" description="PAC" evidence="1">
    <location>
        <begin position="1"/>
        <end position="32"/>
    </location>
</feature>